<dbReference type="InterPro" id="IPR005183">
    <property type="entry name" value="DUF305_CopM-like"/>
</dbReference>
<proteinExistence type="predicted"/>
<reference evidence="3" key="1">
    <citation type="submission" date="2022-04" db="EMBL/GenBank/DDBJ databases">
        <title>Roseomonas acroporae sp. nov., isolated from coral Acropora digitifera.</title>
        <authorList>
            <person name="Sun H."/>
        </authorList>
    </citation>
    <scope>NUCLEOTIDE SEQUENCE</scope>
    <source>
        <strain evidence="3">NAR14</strain>
    </source>
</reference>
<name>A0A9X1YD96_9PROT</name>
<protein>
    <submittedName>
        <fullName evidence="3">DUF305 domain-containing protein</fullName>
    </submittedName>
</protein>
<dbReference type="EMBL" id="JALPRX010000100">
    <property type="protein sequence ID" value="MCK8786890.1"/>
    <property type="molecule type" value="Genomic_DNA"/>
</dbReference>
<evidence type="ECO:0000256" key="1">
    <source>
        <dbReference type="SAM" id="SignalP"/>
    </source>
</evidence>
<dbReference type="Pfam" id="PF03713">
    <property type="entry name" value="DUF305"/>
    <property type="match status" value="1"/>
</dbReference>
<evidence type="ECO:0000259" key="2">
    <source>
        <dbReference type="Pfam" id="PF03713"/>
    </source>
</evidence>
<keyword evidence="4" id="KW-1185">Reference proteome</keyword>
<comment type="caution">
    <text evidence="3">The sequence shown here is derived from an EMBL/GenBank/DDBJ whole genome shotgun (WGS) entry which is preliminary data.</text>
</comment>
<keyword evidence="1" id="KW-0732">Signal</keyword>
<organism evidence="3 4">
    <name type="scientific">Roseomonas acroporae</name>
    <dbReference type="NCBI Taxonomy" id="2937791"/>
    <lineage>
        <taxon>Bacteria</taxon>
        <taxon>Pseudomonadati</taxon>
        <taxon>Pseudomonadota</taxon>
        <taxon>Alphaproteobacteria</taxon>
        <taxon>Acetobacterales</taxon>
        <taxon>Roseomonadaceae</taxon>
        <taxon>Roseomonas</taxon>
    </lineage>
</organism>
<dbReference type="InterPro" id="IPR012347">
    <property type="entry name" value="Ferritin-like"/>
</dbReference>
<sequence>MLTRGHAIQATAAAAAALLWAGAASAQSAAGQQAGHQGASAGYHAAMEAMNRDMAAQPMTGNADHDFASMMARHHQAAIDMARVEVEHGRDPEMKRKAQEMIQKQQQDIAELRTWMSRHPAR</sequence>
<dbReference type="PANTHER" id="PTHR36933">
    <property type="entry name" value="SLL0788 PROTEIN"/>
    <property type="match status" value="1"/>
</dbReference>
<dbReference type="Proteomes" id="UP001139516">
    <property type="component" value="Unassembled WGS sequence"/>
</dbReference>
<feature type="signal peptide" evidence="1">
    <location>
        <begin position="1"/>
        <end position="26"/>
    </location>
</feature>
<feature type="domain" description="DUF305" evidence="2">
    <location>
        <begin position="20"/>
        <end position="115"/>
    </location>
</feature>
<evidence type="ECO:0000313" key="4">
    <source>
        <dbReference type="Proteomes" id="UP001139516"/>
    </source>
</evidence>
<dbReference type="Gene3D" id="1.20.1260.10">
    <property type="match status" value="1"/>
</dbReference>
<evidence type="ECO:0000313" key="3">
    <source>
        <dbReference type="EMBL" id="MCK8786890.1"/>
    </source>
</evidence>
<dbReference type="PANTHER" id="PTHR36933:SF1">
    <property type="entry name" value="SLL0788 PROTEIN"/>
    <property type="match status" value="1"/>
</dbReference>
<accession>A0A9X1YD96</accession>
<gene>
    <name evidence="3" type="ORF">M0638_21175</name>
</gene>
<feature type="chain" id="PRO_5040774651" evidence="1">
    <location>
        <begin position="27"/>
        <end position="122"/>
    </location>
</feature>
<dbReference type="AlphaFoldDB" id="A0A9X1YD96"/>